<dbReference type="GO" id="GO:0015035">
    <property type="term" value="F:protein-disulfide reductase activity"/>
    <property type="evidence" value="ECO:0007669"/>
    <property type="project" value="TreeGrafter"/>
</dbReference>
<feature type="non-terminal residue" evidence="3">
    <location>
        <position position="166"/>
    </location>
</feature>
<dbReference type="Gene3D" id="2.60.40.1250">
    <property type="entry name" value="Thiol:disulfide interchange protein DsbD, N-terminal domain"/>
    <property type="match status" value="1"/>
</dbReference>
<dbReference type="PANTHER" id="PTHR32234">
    <property type="entry name" value="THIOL:DISULFIDE INTERCHANGE PROTEIN DSBD"/>
    <property type="match status" value="1"/>
</dbReference>
<accession>A0A6I2L2M4</accession>
<organism evidence="3 4">
    <name type="scientific">Duganella guangzhouensis</name>
    <dbReference type="NCBI Taxonomy" id="2666084"/>
    <lineage>
        <taxon>Bacteria</taxon>
        <taxon>Pseudomonadati</taxon>
        <taxon>Pseudomonadota</taxon>
        <taxon>Betaproteobacteria</taxon>
        <taxon>Burkholderiales</taxon>
        <taxon>Oxalobacteraceae</taxon>
        <taxon>Telluria group</taxon>
        <taxon>Duganella</taxon>
    </lineage>
</organism>
<proteinExistence type="predicted"/>
<dbReference type="AlphaFoldDB" id="A0A6I2L2M4"/>
<gene>
    <name evidence="3" type="ORF">GJ699_12575</name>
</gene>
<dbReference type="Proteomes" id="UP000433309">
    <property type="component" value="Unassembled WGS sequence"/>
</dbReference>
<dbReference type="SUPFAM" id="SSF74863">
    <property type="entry name" value="Thiol:disulfide interchange protein DsbD, N-terminal domain (DsbD-alpha)"/>
    <property type="match status" value="1"/>
</dbReference>
<keyword evidence="4" id="KW-1185">Reference proteome</keyword>
<dbReference type="InterPro" id="IPR036929">
    <property type="entry name" value="DsbDN_sf"/>
</dbReference>
<sequence>MSRFARFLAPLLALIALLLQPVRAEDFLDPSEAFKFSARMVDGHTVSVTFQIADGYYMYRERFKFSAQGAKLGVPAIPPGKVHYDETFAKDVETYRKSVTITIPVEVNGPFTLLASGQGCSEKGLCYAPQDYKAPLVGSGSVPLPAASVTPAGAASGGAPAGGAAS</sequence>
<dbReference type="GO" id="GO:0045454">
    <property type="term" value="P:cell redox homeostasis"/>
    <property type="evidence" value="ECO:0007669"/>
    <property type="project" value="TreeGrafter"/>
</dbReference>
<name>A0A6I2L2M4_9BURK</name>
<dbReference type="Pfam" id="PF11412">
    <property type="entry name" value="DsbD_N"/>
    <property type="match status" value="1"/>
</dbReference>
<keyword evidence="1" id="KW-0732">Signal</keyword>
<dbReference type="RefSeq" id="WP_267877718.1">
    <property type="nucleotide sequence ID" value="NZ_WKJK01000006.1"/>
</dbReference>
<reference evidence="3 4" key="1">
    <citation type="submission" date="2019-11" db="EMBL/GenBank/DDBJ databases">
        <title>Novel species isolated from a subtropical stream in China.</title>
        <authorList>
            <person name="Lu H."/>
        </authorList>
    </citation>
    <scope>NUCLEOTIDE SEQUENCE [LARGE SCALE GENOMIC DNA]</scope>
    <source>
        <strain evidence="3 4">FT80W</strain>
    </source>
</reference>
<evidence type="ECO:0000313" key="3">
    <source>
        <dbReference type="EMBL" id="MRW90826.1"/>
    </source>
</evidence>
<protein>
    <submittedName>
        <fullName evidence="3">Protein-disulfide reductase DsbD</fullName>
    </submittedName>
</protein>
<feature type="signal peptide" evidence="1">
    <location>
        <begin position="1"/>
        <end position="24"/>
    </location>
</feature>
<comment type="caution">
    <text evidence="3">The sequence shown here is derived from an EMBL/GenBank/DDBJ whole genome shotgun (WGS) entry which is preliminary data.</text>
</comment>
<evidence type="ECO:0000313" key="4">
    <source>
        <dbReference type="Proteomes" id="UP000433309"/>
    </source>
</evidence>
<dbReference type="EMBL" id="WKJK01000006">
    <property type="protein sequence ID" value="MRW90826.1"/>
    <property type="molecule type" value="Genomic_DNA"/>
</dbReference>
<dbReference type="PANTHER" id="PTHR32234:SF0">
    <property type="entry name" value="THIOL:DISULFIDE INTERCHANGE PROTEIN DSBD"/>
    <property type="match status" value="1"/>
</dbReference>
<dbReference type="InterPro" id="IPR028250">
    <property type="entry name" value="DsbDN"/>
</dbReference>
<evidence type="ECO:0000256" key="1">
    <source>
        <dbReference type="SAM" id="SignalP"/>
    </source>
</evidence>
<feature type="chain" id="PRO_5026022031" evidence="1">
    <location>
        <begin position="25"/>
        <end position="166"/>
    </location>
</feature>
<feature type="domain" description="Thiol:disulfide interchange protein DsbD N-terminal" evidence="2">
    <location>
        <begin position="25"/>
        <end position="131"/>
    </location>
</feature>
<evidence type="ECO:0000259" key="2">
    <source>
        <dbReference type="Pfam" id="PF11412"/>
    </source>
</evidence>